<dbReference type="SMART" id="SM00729">
    <property type="entry name" value="Elp3"/>
    <property type="match status" value="1"/>
</dbReference>
<dbReference type="Pfam" id="PF04055">
    <property type="entry name" value="Radical_SAM"/>
    <property type="match status" value="1"/>
</dbReference>
<evidence type="ECO:0000256" key="2">
    <source>
        <dbReference type="ARBA" id="ARBA00022691"/>
    </source>
</evidence>
<evidence type="ECO:0000313" key="8">
    <source>
        <dbReference type="Proteomes" id="UP000004622"/>
    </source>
</evidence>
<evidence type="ECO:0000256" key="5">
    <source>
        <dbReference type="ARBA" id="ARBA00023014"/>
    </source>
</evidence>
<dbReference type="InterPro" id="IPR006158">
    <property type="entry name" value="Cobalamin-bd"/>
</dbReference>
<dbReference type="InterPro" id="IPR007197">
    <property type="entry name" value="rSAM"/>
</dbReference>
<dbReference type="PROSITE" id="PS51332">
    <property type="entry name" value="B12_BINDING"/>
    <property type="match status" value="1"/>
</dbReference>
<evidence type="ECO:0000256" key="1">
    <source>
        <dbReference type="ARBA" id="ARBA00001966"/>
    </source>
</evidence>
<evidence type="ECO:0000256" key="4">
    <source>
        <dbReference type="ARBA" id="ARBA00023004"/>
    </source>
</evidence>
<proteinExistence type="predicted"/>
<dbReference type="PANTHER" id="PTHR43409">
    <property type="entry name" value="ANAEROBIC MAGNESIUM-PROTOPORPHYRIN IX MONOMETHYL ESTER CYCLASE-RELATED"/>
    <property type="match status" value="1"/>
</dbReference>
<keyword evidence="5" id="KW-0411">Iron-sulfur</keyword>
<feature type="domain" description="B12-binding" evidence="6">
    <location>
        <begin position="13"/>
        <end position="145"/>
    </location>
</feature>
<dbReference type="GO" id="GO:0031419">
    <property type="term" value="F:cobalamin binding"/>
    <property type="evidence" value="ECO:0007669"/>
    <property type="project" value="InterPro"/>
</dbReference>
<dbReference type="GO" id="GO:0046872">
    <property type="term" value="F:metal ion binding"/>
    <property type="evidence" value="ECO:0007669"/>
    <property type="project" value="UniProtKB-KW"/>
</dbReference>
<dbReference type="InterPro" id="IPR051198">
    <property type="entry name" value="BchE-like"/>
</dbReference>
<evidence type="ECO:0000256" key="3">
    <source>
        <dbReference type="ARBA" id="ARBA00022723"/>
    </source>
</evidence>
<evidence type="ECO:0000259" key="6">
    <source>
        <dbReference type="PROSITE" id="PS51332"/>
    </source>
</evidence>
<dbReference type="CDD" id="cd01335">
    <property type="entry name" value="Radical_SAM"/>
    <property type="match status" value="1"/>
</dbReference>
<keyword evidence="4" id="KW-0408">Iron</keyword>
<keyword evidence="2" id="KW-0949">S-adenosyl-L-methionine</keyword>
<evidence type="ECO:0000313" key="7">
    <source>
        <dbReference type="EMBL" id="EIM72649.1"/>
    </source>
</evidence>
<dbReference type="SFLD" id="SFLDS00029">
    <property type="entry name" value="Radical_SAM"/>
    <property type="match status" value="1"/>
</dbReference>
<keyword evidence="3" id="KW-0479">Metal-binding</keyword>
<dbReference type="SUPFAM" id="SSF102114">
    <property type="entry name" value="Radical SAM enzymes"/>
    <property type="match status" value="1"/>
</dbReference>
<dbReference type="OrthoDB" id="9801424at2"/>
<dbReference type="RefSeq" id="WP_007009956.1">
    <property type="nucleotide sequence ID" value="NZ_AJXZ01000049.1"/>
</dbReference>
<sequence length="494" mass="55043">MKPSIYIVNAGNDPKFASISNDGCYPALGVLALGTWIKKNIPEVDVVVRDGQVFPLVEILDEIQQLRPFVVGVSVLATSYENALAIAGAAKKIGAYTVFGNDQVAQLSGYILERREEVDFVVCSEYGEKPFELLIRCLLNGSPSLEEIPEIAYRQAGSIRGFDYVANRDSLSILKSPHYMAQSRKNALDIFPIVDRTLYPITHWHRYRENYLRRFAHLHTEGEVTGVTAINRARGCSRANENIKCKFCDMLLDISFSSASIFWQEVEQAHEEMGATIFYEVCDSLTSFPPYIRSLVEAKPESLGFEPKFFVYAQAIDIVRTPDLPKLLRELGVFRVNIGLESGSDPTLKHLKGQHDSVETNYAAVKMLRAEGIHVYGSFVLGSDVETQKTLRETTDWAKKLLDENLLVDLSVQPLAPLPHNLYGKRLKADGVVDALRLAADEPWPIDGLAKIYIDSYSGVSYEDTLQCSVEVLEYARHRGVTAGSGASSAEKYN</sequence>
<dbReference type="SFLD" id="SFLDG01082">
    <property type="entry name" value="B12-binding_domain_containing"/>
    <property type="match status" value="1"/>
</dbReference>
<dbReference type="Gene3D" id="3.40.50.280">
    <property type="entry name" value="Cobalamin-binding domain"/>
    <property type="match status" value="1"/>
</dbReference>
<dbReference type="Pfam" id="PF02310">
    <property type="entry name" value="B12-binding"/>
    <property type="match status" value="1"/>
</dbReference>
<gene>
    <name evidence="7" type="ORF">A33O_18424</name>
</gene>
<dbReference type="GO" id="GO:0051536">
    <property type="term" value="F:iron-sulfur cluster binding"/>
    <property type="evidence" value="ECO:0007669"/>
    <property type="project" value="UniProtKB-KW"/>
</dbReference>
<accession>I5BSU7</accession>
<dbReference type="AlphaFoldDB" id="I5BSU7"/>
<dbReference type="PATRIC" id="fig|1189611.3.peg.3717"/>
<dbReference type="GO" id="GO:0003824">
    <property type="term" value="F:catalytic activity"/>
    <property type="evidence" value="ECO:0007669"/>
    <property type="project" value="InterPro"/>
</dbReference>
<protein>
    <submittedName>
        <fullName evidence="7">Fe-S oxidoreductase</fullName>
    </submittedName>
</protein>
<reference evidence="7 8" key="1">
    <citation type="journal article" date="2012" name="J. Bacteriol.">
        <title>Genome Sequence of Nitratireductor aquibiodomus Strain RA22.</title>
        <authorList>
            <person name="Singh A."/>
            <person name="Jangir P.K."/>
            <person name="Kumari C."/>
            <person name="Sharma R."/>
        </authorList>
    </citation>
    <scope>NUCLEOTIDE SEQUENCE [LARGE SCALE GENOMIC DNA]</scope>
    <source>
        <strain evidence="7 8">RA22</strain>
    </source>
</reference>
<organism evidence="7 8">
    <name type="scientific">Nitratireductor aquibiodomus RA22</name>
    <dbReference type="NCBI Taxonomy" id="1189611"/>
    <lineage>
        <taxon>Bacteria</taxon>
        <taxon>Pseudomonadati</taxon>
        <taxon>Pseudomonadota</taxon>
        <taxon>Alphaproteobacteria</taxon>
        <taxon>Hyphomicrobiales</taxon>
        <taxon>Phyllobacteriaceae</taxon>
        <taxon>Nitratireductor</taxon>
    </lineage>
</organism>
<dbReference type="EMBL" id="AJXZ01000049">
    <property type="protein sequence ID" value="EIM72649.1"/>
    <property type="molecule type" value="Genomic_DNA"/>
</dbReference>
<comment type="caution">
    <text evidence="7">The sequence shown here is derived from an EMBL/GenBank/DDBJ whole genome shotgun (WGS) entry which is preliminary data.</text>
</comment>
<dbReference type="PANTHER" id="PTHR43409:SF7">
    <property type="entry name" value="BLL1977 PROTEIN"/>
    <property type="match status" value="1"/>
</dbReference>
<dbReference type="Gene3D" id="3.30.750.200">
    <property type="match status" value="1"/>
</dbReference>
<dbReference type="Proteomes" id="UP000004622">
    <property type="component" value="Unassembled WGS sequence"/>
</dbReference>
<name>I5BSU7_9HYPH</name>
<comment type="cofactor">
    <cofactor evidence="1">
        <name>[4Fe-4S] cluster</name>
        <dbReference type="ChEBI" id="CHEBI:49883"/>
    </cofactor>
</comment>
<dbReference type="InterPro" id="IPR006638">
    <property type="entry name" value="Elp3/MiaA/NifB-like_rSAM"/>
</dbReference>
<dbReference type="InterPro" id="IPR058240">
    <property type="entry name" value="rSAM_sf"/>
</dbReference>